<gene>
    <name evidence="2" type="ORF">ADIMK_2436</name>
</gene>
<evidence type="ECO:0000313" key="2">
    <source>
        <dbReference type="EMBL" id="KEA63399.1"/>
    </source>
</evidence>
<dbReference type="EMBL" id="JMQN01000038">
    <property type="protein sequence ID" value="KEA63399.1"/>
    <property type="molecule type" value="Genomic_DNA"/>
</dbReference>
<comment type="caution">
    <text evidence="2">The sequence shown here is derived from an EMBL/GenBank/DDBJ whole genome shotgun (WGS) entry which is preliminary data.</text>
</comment>
<keyword evidence="3" id="KW-1185">Reference proteome</keyword>
<feature type="transmembrane region" description="Helical" evidence="1">
    <location>
        <begin position="26"/>
        <end position="44"/>
    </location>
</feature>
<dbReference type="AlphaFoldDB" id="A0A081FXZ4"/>
<accession>A0A081FXZ4</accession>
<dbReference type="eggNOG" id="ENOG50331MG">
    <property type="taxonomic scope" value="Bacteria"/>
</dbReference>
<keyword evidence="1" id="KW-0812">Transmembrane</keyword>
<name>A0A081FXZ4_9GAMM</name>
<feature type="transmembrane region" description="Helical" evidence="1">
    <location>
        <begin position="56"/>
        <end position="85"/>
    </location>
</feature>
<protein>
    <submittedName>
        <fullName evidence="2">Uncharacterized protein</fullName>
    </submittedName>
</protein>
<proteinExistence type="predicted"/>
<organism evidence="2 3">
    <name type="scientific">Marinobacterium lacunae</name>
    <dbReference type="NCBI Taxonomy" id="1232683"/>
    <lineage>
        <taxon>Bacteria</taxon>
        <taxon>Pseudomonadati</taxon>
        <taxon>Pseudomonadota</taxon>
        <taxon>Gammaproteobacteria</taxon>
        <taxon>Oceanospirillales</taxon>
        <taxon>Oceanospirillaceae</taxon>
        <taxon>Marinobacterium</taxon>
    </lineage>
</organism>
<sequence>MSALKGEEPVREYQTSSWDNDRIADLATAVLGGLAFILSIIGFAKQEPKRVVGGAAVLGISAVAFQFIAMYAMALLAVILIAAVISSIGFG</sequence>
<evidence type="ECO:0000313" key="3">
    <source>
        <dbReference type="Proteomes" id="UP000028252"/>
    </source>
</evidence>
<dbReference type="PATRIC" id="fig|1232683.4.peg.2389"/>
<keyword evidence="1" id="KW-1133">Transmembrane helix</keyword>
<evidence type="ECO:0000256" key="1">
    <source>
        <dbReference type="SAM" id="Phobius"/>
    </source>
</evidence>
<keyword evidence="1" id="KW-0472">Membrane</keyword>
<dbReference type="Proteomes" id="UP000028252">
    <property type="component" value="Unassembled WGS sequence"/>
</dbReference>
<reference evidence="2 3" key="1">
    <citation type="submission" date="2014-04" db="EMBL/GenBank/DDBJ databases">
        <title>Marinobacterium kochiensis sp. nov., isolated from sediment sample collected from Kochi backwaters in Kerala, India.</title>
        <authorList>
            <person name="Singh A."/>
            <person name="Pinnaka A.K."/>
        </authorList>
    </citation>
    <scope>NUCLEOTIDE SEQUENCE [LARGE SCALE GENOMIC DNA]</scope>
    <source>
        <strain evidence="2 3">AK27</strain>
    </source>
</reference>